<feature type="compositionally biased region" description="Basic and acidic residues" evidence="1">
    <location>
        <begin position="84"/>
        <end position="93"/>
    </location>
</feature>
<reference evidence="3 4" key="1">
    <citation type="submission" date="2019-10" db="EMBL/GenBank/DDBJ databases">
        <title>Genome sequence of Azospirillum formosense CC-Nfb-7.</title>
        <authorList>
            <person name="Ambrosini A."/>
            <person name="Sant'Anna F.H."/>
            <person name="Cassan F.D."/>
            <person name="Souza E.M."/>
            <person name="Passaglia L.M.P."/>
        </authorList>
    </citation>
    <scope>NUCLEOTIDE SEQUENCE [LARGE SCALE GENOMIC DNA]</scope>
    <source>
        <strain evidence="3 4">CC-NFb-7</strain>
    </source>
</reference>
<feature type="compositionally biased region" description="Pro residues" evidence="1">
    <location>
        <begin position="96"/>
        <end position="125"/>
    </location>
</feature>
<keyword evidence="2" id="KW-0732">Signal</keyword>
<feature type="signal peptide" evidence="2">
    <location>
        <begin position="1"/>
        <end position="28"/>
    </location>
</feature>
<feature type="region of interest" description="Disordered" evidence="1">
    <location>
        <begin position="26"/>
        <end position="54"/>
    </location>
</feature>
<comment type="caution">
    <text evidence="3">The sequence shown here is derived from an EMBL/GenBank/DDBJ whole genome shotgun (WGS) entry which is preliminary data.</text>
</comment>
<accession>A0ABX2KS67</accession>
<dbReference type="Proteomes" id="UP000639419">
    <property type="component" value="Unassembled WGS sequence"/>
</dbReference>
<feature type="chain" id="PRO_5047151162" evidence="2">
    <location>
        <begin position="29"/>
        <end position="125"/>
    </location>
</feature>
<sequence>MTARRLNSVKIMVPLVLAGALWAGAVGAADTPPPPGAAPPPPGAPSTPGEQARQGVELLMKALEGWVRQVPMFAPPEVTPEGDIVIRRLDRSRPAPANPALPKPAPAEPAPPRPEPPVPNAPTDL</sequence>
<proteinExistence type="predicted"/>
<dbReference type="EMBL" id="WHOR01000034">
    <property type="protein sequence ID" value="NUB18985.1"/>
    <property type="molecule type" value="Genomic_DNA"/>
</dbReference>
<feature type="compositionally biased region" description="Pro residues" evidence="1">
    <location>
        <begin position="31"/>
        <end position="45"/>
    </location>
</feature>
<name>A0ABX2KS67_9PROT</name>
<gene>
    <name evidence="3" type="ORF">GBZ26_07125</name>
</gene>
<organism evidence="3 4">
    <name type="scientific">Azospirillum formosense</name>
    <dbReference type="NCBI Taxonomy" id="861533"/>
    <lineage>
        <taxon>Bacteria</taxon>
        <taxon>Pseudomonadati</taxon>
        <taxon>Pseudomonadota</taxon>
        <taxon>Alphaproteobacteria</taxon>
        <taxon>Rhodospirillales</taxon>
        <taxon>Azospirillaceae</taxon>
        <taxon>Azospirillum</taxon>
    </lineage>
</organism>
<protein>
    <submittedName>
        <fullName evidence="3">Uncharacterized protein</fullName>
    </submittedName>
</protein>
<evidence type="ECO:0000313" key="3">
    <source>
        <dbReference type="EMBL" id="NUB18985.1"/>
    </source>
</evidence>
<evidence type="ECO:0000256" key="2">
    <source>
        <dbReference type="SAM" id="SignalP"/>
    </source>
</evidence>
<dbReference type="RefSeq" id="WP_174438234.1">
    <property type="nucleotide sequence ID" value="NZ_BAABCC010000034.1"/>
</dbReference>
<evidence type="ECO:0000256" key="1">
    <source>
        <dbReference type="SAM" id="MobiDB-lite"/>
    </source>
</evidence>
<feature type="region of interest" description="Disordered" evidence="1">
    <location>
        <begin position="74"/>
        <end position="125"/>
    </location>
</feature>
<evidence type="ECO:0000313" key="4">
    <source>
        <dbReference type="Proteomes" id="UP000639419"/>
    </source>
</evidence>
<keyword evidence="4" id="KW-1185">Reference proteome</keyword>